<gene>
    <name evidence="2" type="ORF">HU200_055372</name>
</gene>
<evidence type="ECO:0000313" key="3">
    <source>
        <dbReference type="Proteomes" id="UP000636709"/>
    </source>
</evidence>
<reference evidence="2" key="1">
    <citation type="submission" date="2020-07" db="EMBL/GenBank/DDBJ databases">
        <title>Genome sequence and genetic diversity analysis of an under-domesticated orphan crop, white fonio (Digitaria exilis).</title>
        <authorList>
            <person name="Bennetzen J.L."/>
            <person name="Chen S."/>
            <person name="Ma X."/>
            <person name="Wang X."/>
            <person name="Yssel A.E.J."/>
            <person name="Chaluvadi S.R."/>
            <person name="Johnson M."/>
            <person name="Gangashetty P."/>
            <person name="Hamidou F."/>
            <person name="Sanogo M.D."/>
            <person name="Zwaenepoel A."/>
            <person name="Wallace J."/>
            <person name="Van De Peer Y."/>
            <person name="Van Deynze A."/>
        </authorList>
    </citation>
    <scope>NUCLEOTIDE SEQUENCE</scope>
    <source>
        <tissue evidence="2">Leaves</tissue>
    </source>
</reference>
<evidence type="ECO:0000256" key="1">
    <source>
        <dbReference type="SAM" id="MobiDB-lite"/>
    </source>
</evidence>
<dbReference type="OrthoDB" id="689626at2759"/>
<comment type="caution">
    <text evidence="2">The sequence shown here is derived from an EMBL/GenBank/DDBJ whole genome shotgun (WGS) entry which is preliminary data.</text>
</comment>
<sequence>MVLGVAAVSPAVKQSGEGAPEARQQREVKVEKMKKMAGEPVGAAAGRKKEKRRDHQEAPVVVHQFPFHSRPGLL</sequence>
<feature type="compositionally biased region" description="Basic and acidic residues" evidence="1">
    <location>
        <begin position="23"/>
        <end position="37"/>
    </location>
</feature>
<evidence type="ECO:0000313" key="2">
    <source>
        <dbReference type="EMBL" id="KAF8663560.1"/>
    </source>
</evidence>
<proteinExistence type="predicted"/>
<dbReference type="EMBL" id="JACEFO010002367">
    <property type="protein sequence ID" value="KAF8663560.1"/>
    <property type="molecule type" value="Genomic_DNA"/>
</dbReference>
<name>A0A835AJ74_9POAL</name>
<keyword evidence="3" id="KW-1185">Reference proteome</keyword>
<dbReference type="AlphaFoldDB" id="A0A835AJ74"/>
<protein>
    <submittedName>
        <fullName evidence="2">Uncharacterized protein</fullName>
    </submittedName>
</protein>
<accession>A0A835AJ74</accession>
<dbReference type="Proteomes" id="UP000636709">
    <property type="component" value="Unassembled WGS sequence"/>
</dbReference>
<feature type="region of interest" description="Disordered" evidence="1">
    <location>
        <begin position="1"/>
        <end position="59"/>
    </location>
</feature>
<organism evidence="2 3">
    <name type="scientific">Digitaria exilis</name>
    <dbReference type="NCBI Taxonomy" id="1010633"/>
    <lineage>
        <taxon>Eukaryota</taxon>
        <taxon>Viridiplantae</taxon>
        <taxon>Streptophyta</taxon>
        <taxon>Embryophyta</taxon>
        <taxon>Tracheophyta</taxon>
        <taxon>Spermatophyta</taxon>
        <taxon>Magnoliopsida</taxon>
        <taxon>Liliopsida</taxon>
        <taxon>Poales</taxon>
        <taxon>Poaceae</taxon>
        <taxon>PACMAD clade</taxon>
        <taxon>Panicoideae</taxon>
        <taxon>Panicodae</taxon>
        <taxon>Paniceae</taxon>
        <taxon>Anthephorinae</taxon>
        <taxon>Digitaria</taxon>
    </lineage>
</organism>